<keyword evidence="3" id="KW-1185">Reference proteome</keyword>
<dbReference type="AlphaFoldDB" id="A0A545V9M3"/>
<evidence type="ECO:0000313" key="3">
    <source>
        <dbReference type="Proteomes" id="UP000315783"/>
    </source>
</evidence>
<organism evidence="2 3">
    <name type="scientific">Cordyceps javanica</name>
    <dbReference type="NCBI Taxonomy" id="43265"/>
    <lineage>
        <taxon>Eukaryota</taxon>
        <taxon>Fungi</taxon>
        <taxon>Dikarya</taxon>
        <taxon>Ascomycota</taxon>
        <taxon>Pezizomycotina</taxon>
        <taxon>Sordariomycetes</taxon>
        <taxon>Hypocreomycetidae</taxon>
        <taxon>Hypocreales</taxon>
        <taxon>Cordycipitaceae</taxon>
        <taxon>Cordyceps</taxon>
    </lineage>
</organism>
<sequence length="77" mass="8762">MTPGVVRGKKRSRDRLQNRPLKEVGRGAVDATLEIEQSCESQYYRIYTRVTVSRARDLSTRVQNQDLGNTVVIVKPT</sequence>
<gene>
    <name evidence="2" type="ORF">IF1G_02497</name>
</gene>
<dbReference type="Proteomes" id="UP000315783">
    <property type="component" value="Unassembled WGS sequence"/>
</dbReference>
<comment type="caution">
    <text evidence="2">The sequence shown here is derived from an EMBL/GenBank/DDBJ whole genome shotgun (WGS) entry which is preliminary data.</text>
</comment>
<evidence type="ECO:0000256" key="1">
    <source>
        <dbReference type="SAM" id="MobiDB-lite"/>
    </source>
</evidence>
<evidence type="ECO:0000313" key="2">
    <source>
        <dbReference type="EMBL" id="TQV98417.1"/>
    </source>
</evidence>
<reference evidence="2 3" key="1">
    <citation type="journal article" date="2019" name="Appl. Microbiol. Biotechnol.">
        <title>Genome sequence of Isaria javanica and comparative genome analysis insights into family S53 peptidase evolution in fungal entomopathogens.</title>
        <authorList>
            <person name="Lin R."/>
            <person name="Zhang X."/>
            <person name="Xin B."/>
            <person name="Zou M."/>
            <person name="Gao Y."/>
            <person name="Qin F."/>
            <person name="Hu Q."/>
            <person name="Xie B."/>
            <person name="Cheng X."/>
        </authorList>
    </citation>
    <scope>NUCLEOTIDE SEQUENCE [LARGE SCALE GENOMIC DNA]</scope>
    <source>
        <strain evidence="2 3">IJ1G</strain>
    </source>
</reference>
<name>A0A545V9M3_9HYPO</name>
<proteinExistence type="predicted"/>
<feature type="region of interest" description="Disordered" evidence="1">
    <location>
        <begin position="1"/>
        <end position="21"/>
    </location>
</feature>
<accession>A0A545V9M3</accession>
<protein>
    <submittedName>
        <fullName evidence="2">Uncharacterized protein</fullName>
    </submittedName>
</protein>
<dbReference type="EMBL" id="SPUK01000003">
    <property type="protein sequence ID" value="TQV98417.1"/>
    <property type="molecule type" value="Genomic_DNA"/>
</dbReference>